<protein>
    <submittedName>
        <fullName evidence="1">Uncharacterized protein</fullName>
    </submittedName>
</protein>
<dbReference type="InParanoid" id="K0ILI3"/>
<accession>K0ILI3</accession>
<dbReference type="HOGENOM" id="CLU_3338595_0_0_2"/>
<dbReference type="BioCyc" id="CNIT1237085:G1324-2575-MONOMER"/>
<keyword evidence="2" id="KW-1185">Reference proteome</keyword>
<dbReference type="EMBL" id="CP002408">
    <property type="protein sequence ID" value="AFU59497.1"/>
    <property type="molecule type" value="Genomic_DNA"/>
</dbReference>
<proteinExistence type="predicted"/>
<evidence type="ECO:0000313" key="1">
    <source>
        <dbReference type="EMBL" id="AFU59497.1"/>
    </source>
</evidence>
<dbReference type="GeneID" id="87023407"/>
<dbReference type="KEGG" id="nga:Ngar_c25760"/>
<name>K0ILI3_NITGG</name>
<gene>
    <name evidence="1" type="ordered locus">Ngar_c25760</name>
</gene>
<organism evidence="1 2">
    <name type="scientific">Nitrososphaera gargensis (strain Ga9.2)</name>
    <dbReference type="NCBI Taxonomy" id="1237085"/>
    <lineage>
        <taxon>Archaea</taxon>
        <taxon>Nitrososphaerota</taxon>
        <taxon>Nitrososphaeria</taxon>
        <taxon>Nitrososphaerales</taxon>
        <taxon>Nitrososphaeraceae</taxon>
        <taxon>Nitrososphaera</taxon>
    </lineage>
</organism>
<dbReference type="Proteomes" id="UP000008037">
    <property type="component" value="Chromosome"/>
</dbReference>
<dbReference type="AlphaFoldDB" id="K0ILI3"/>
<reference evidence="1 2" key="1">
    <citation type="journal article" date="2012" name="Environ. Microbiol.">
        <title>The genome of the ammonia-oxidizing Candidatus Nitrososphaera gargensis: insights into metabolic versatility and environmental adaptations.</title>
        <authorList>
            <person name="Spang A."/>
            <person name="Poehlein A."/>
            <person name="Offre P."/>
            <person name="Zumbragel S."/>
            <person name="Haider S."/>
            <person name="Rychlik N."/>
            <person name="Nowka B."/>
            <person name="Schmeisser C."/>
            <person name="Lebedeva E.V."/>
            <person name="Rattei T."/>
            <person name="Bohm C."/>
            <person name="Schmid M."/>
            <person name="Galushko A."/>
            <person name="Hatzenpichler R."/>
            <person name="Weinmaier T."/>
            <person name="Daniel R."/>
            <person name="Schleper C."/>
            <person name="Spieck E."/>
            <person name="Streit W."/>
            <person name="Wagner M."/>
        </authorList>
    </citation>
    <scope>NUCLEOTIDE SEQUENCE [LARGE SCALE GENOMIC DNA]</scope>
    <source>
        <strain evidence="2">Ga9.2</strain>
    </source>
</reference>
<evidence type="ECO:0000313" key="2">
    <source>
        <dbReference type="Proteomes" id="UP000008037"/>
    </source>
</evidence>
<dbReference type="RefSeq" id="WP_015020032.1">
    <property type="nucleotide sequence ID" value="NC_018719.1"/>
</dbReference>
<sequence>MLVQNGLLEYEKDIQTFKTTNKCHKFVKVYNQIGKSL</sequence>